<reference evidence="2 3" key="1">
    <citation type="submission" date="2017-10" db="EMBL/GenBank/DDBJ databases">
        <title>Genomic analysis of the genus Acetobacter.</title>
        <authorList>
            <person name="Kim K.H."/>
            <person name="Chun B.H."/>
            <person name="Son A.R."/>
            <person name="Jeon C.O."/>
        </authorList>
    </citation>
    <scope>NUCLEOTIDE SEQUENCE [LARGE SCALE GENOMIC DNA]</scope>
    <source>
        <strain evidence="2 3">LHT 2458</strain>
    </source>
</reference>
<accession>A0A2G4RGG3</accession>
<dbReference type="Pfam" id="PF01844">
    <property type="entry name" value="HNH"/>
    <property type="match status" value="1"/>
</dbReference>
<proteinExistence type="predicted"/>
<dbReference type="CDD" id="cd00085">
    <property type="entry name" value="HNHc"/>
    <property type="match status" value="1"/>
</dbReference>
<keyword evidence="2" id="KW-0378">Hydrolase</keyword>
<name>A0A2G4RGG3_9PROT</name>
<dbReference type="GO" id="GO:0003676">
    <property type="term" value="F:nucleic acid binding"/>
    <property type="evidence" value="ECO:0007669"/>
    <property type="project" value="InterPro"/>
</dbReference>
<dbReference type="InterPro" id="IPR003615">
    <property type="entry name" value="HNH_nuc"/>
</dbReference>
<evidence type="ECO:0000313" key="2">
    <source>
        <dbReference type="EMBL" id="PHY95590.1"/>
    </source>
</evidence>
<dbReference type="GO" id="GO:0008270">
    <property type="term" value="F:zinc ion binding"/>
    <property type="evidence" value="ECO:0007669"/>
    <property type="project" value="InterPro"/>
</dbReference>
<keyword evidence="3" id="KW-1185">Reference proteome</keyword>
<comment type="caution">
    <text evidence="2">The sequence shown here is derived from an EMBL/GenBank/DDBJ whole genome shotgun (WGS) entry which is preliminary data.</text>
</comment>
<gene>
    <name evidence="2" type="ORF">CSR02_00160</name>
</gene>
<sequence length="123" mass="14207">MRVRAHLRTDIPFYRKMRHRCVTASPHDAESSPMTSFYKTTFWKRLRAACLKRDRICTTPGCNARAVVADHIIPRSKGGADALENLRGLCIRHHNMRRHGNEPYLKGCNTNGQPVDPNHWWNS</sequence>
<evidence type="ECO:0000259" key="1">
    <source>
        <dbReference type="SMART" id="SM00507"/>
    </source>
</evidence>
<feature type="domain" description="HNH nuclease" evidence="1">
    <location>
        <begin position="45"/>
        <end position="95"/>
    </location>
</feature>
<organism evidence="2 3">
    <name type="scientific">Acetobacter pomorum</name>
    <dbReference type="NCBI Taxonomy" id="65959"/>
    <lineage>
        <taxon>Bacteria</taxon>
        <taxon>Pseudomonadati</taxon>
        <taxon>Pseudomonadota</taxon>
        <taxon>Alphaproteobacteria</taxon>
        <taxon>Acetobacterales</taxon>
        <taxon>Acetobacteraceae</taxon>
        <taxon>Acetobacter</taxon>
    </lineage>
</organism>
<dbReference type="SMART" id="SM00507">
    <property type="entry name" value="HNHc"/>
    <property type="match status" value="1"/>
</dbReference>
<dbReference type="Proteomes" id="UP000228751">
    <property type="component" value="Unassembled WGS sequence"/>
</dbReference>
<protein>
    <submittedName>
        <fullName evidence="2">HNH endonuclease</fullName>
    </submittedName>
</protein>
<dbReference type="GO" id="GO:0004519">
    <property type="term" value="F:endonuclease activity"/>
    <property type="evidence" value="ECO:0007669"/>
    <property type="project" value="UniProtKB-KW"/>
</dbReference>
<dbReference type="Gene3D" id="1.10.30.50">
    <property type="match status" value="1"/>
</dbReference>
<dbReference type="EMBL" id="PEBQ01000001">
    <property type="protein sequence ID" value="PHY95590.1"/>
    <property type="molecule type" value="Genomic_DNA"/>
</dbReference>
<keyword evidence="2" id="KW-0540">Nuclease</keyword>
<keyword evidence="2" id="KW-0255">Endonuclease</keyword>
<dbReference type="AlphaFoldDB" id="A0A2G4RGG3"/>
<dbReference type="InterPro" id="IPR002711">
    <property type="entry name" value="HNH"/>
</dbReference>
<evidence type="ECO:0000313" key="3">
    <source>
        <dbReference type="Proteomes" id="UP000228751"/>
    </source>
</evidence>
<dbReference type="OrthoDB" id="5292295at2"/>